<accession>A0A4Y7SJ72</accession>
<comment type="caution">
    <text evidence="1">The sequence shown here is derived from an EMBL/GenBank/DDBJ whole genome shotgun (WGS) entry which is preliminary data.</text>
</comment>
<evidence type="ECO:0000313" key="2">
    <source>
        <dbReference type="Proteomes" id="UP000298030"/>
    </source>
</evidence>
<reference evidence="1 2" key="1">
    <citation type="journal article" date="2019" name="Nat. Ecol. Evol.">
        <title>Megaphylogeny resolves global patterns of mushroom evolution.</title>
        <authorList>
            <person name="Varga T."/>
            <person name="Krizsan K."/>
            <person name="Foldi C."/>
            <person name="Dima B."/>
            <person name="Sanchez-Garcia M."/>
            <person name="Sanchez-Ramirez S."/>
            <person name="Szollosi G.J."/>
            <person name="Szarkandi J.G."/>
            <person name="Papp V."/>
            <person name="Albert L."/>
            <person name="Andreopoulos W."/>
            <person name="Angelini C."/>
            <person name="Antonin V."/>
            <person name="Barry K.W."/>
            <person name="Bougher N.L."/>
            <person name="Buchanan P."/>
            <person name="Buyck B."/>
            <person name="Bense V."/>
            <person name="Catcheside P."/>
            <person name="Chovatia M."/>
            <person name="Cooper J."/>
            <person name="Damon W."/>
            <person name="Desjardin D."/>
            <person name="Finy P."/>
            <person name="Geml J."/>
            <person name="Haridas S."/>
            <person name="Hughes K."/>
            <person name="Justo A."/>
            <person name="Karasinski D."/>
            <person name="Kautmanova I."/>
            <person name="Kiss B."/>
            <person name="Kocsube S."/>
            <person name="Kotiranta H."/>
            <person name="LaButti K.M."/>
            <person name="Lechner B.E."/>
            <person name="Liimatainen K."/>
            <person name="Lipzen A."/>
            <person name="Lukacs Z."/>
            <person name="Mihaltcheva S."/>
            <person name="Morgado L.N."/>
            <person name="Niskanen T."/>
            <person name="Noordeloos M.E."/>
            <person name="Ohm R.A."/>
            <person name="Ortiz-Santana B."/>
            <person name="Ovrebo C."/>
            <person name="Racz N."/>
            <person name="Riley R."/>
            <person name="Savchenko A."/>
            <person name="Shiryaev A."/>
            <person name="Soop K."/>
            <person name="Spirin V."/>
            <person name="Szebenyi C."/>
            <person name="Tomsovsky M."/>
            <person name="Tulloss R.E."/>
            <person name="Uehling J."/>
            <person name="Grigoriev I.V."/>
            <person name="Vagvolgyi C."/>
            <person name="Papp T."/>
            <person name="Martin F.M."/>
            <person name="Miettinen O."/>
            <person name="Hibbett D.S."/>
            <person name="Nagy L.G."/>
        </authorList>
    </citation>
    <scope>NUCLEOTIDE SEQUENCE [LARGE SCALE GENOMIC DNA]</scope>
    <source>
        <strain evidence="1 2">FP101781</strain>
    </source>
</reference>
<dbReference type="EMBL" id="QPFP01000100">
    <property type="protein sequence ID" value="TEB21913.1"/>
    <property type="molecule type" value="Genomic_DNA"/>
</dbReference>
<keyword evidence="2" id="KW-1185">Reference proteome</keyword>
<name>A0A4Y7SJ72_COPMI</name>
<dbReference type="Proteomes" id="UP000298030">
    <property type="component" value="Unassembled WGS sequence"/>
</dbReference>
<organism evidence="1 2">
    <name type="scientific">Coprinellus micaceus</name>
    <name type="common">Glistening ink-cap mushroom</name>
    <name type="synonym">Coprinus micaceus</name>
    <dbReference type="NCBI Taxonomy" id="71717"/>
    <lineage>
        <taxon>Eukaryota</taxon>
        <taxon>Fungi</taxon>
        <taxon>Dikarya</taxon>
        <taxon>Basidiomycota</taxon>
        <taxon>Agaricomycotina</taxon>
        <taxon>Agaricomycetes</taxon>
        <taxon>Agaricomycetidae</taxon>
        <taxon>Agaricales</taxon>
        <taxon>Agaricineae</taxon>
        <taxon>Psathyrellaceae</taxon>
        <taxon>Coprinellus</taxon>
    </lineage>
</organism>
<evidence type="ECO:0000313" key="1">
    <source>
        <dbReference type="EMBL" id="TEB21913.1"/>
    </source>
</evidence>
<sequence>MIAVSFNPNPNRPQTVGSLALHASPRRTARSRFTSTPSPRLYFSIRASMSVEVRNNQSTNELTVNKRLSTPVPSLITLHQQQSQT</sequence>
<protein>
    <submittedName>
        <fullName evidence="1">Uncharacterized protein</fullName>
    </submittedName>
</protein>
<gene>
    <name evidence="1" type="ORF">FA13DRAFT_87125</name>
</gene>
<dbReference type="AlphaFoldDB" id="A0A4Y7SJ72"/>
<proteinExistence type="predicted"/>